<reference evidence="1" key="2">
    <citation type="submission" date="2015-07" db="EMBL/GenBank/DDBJ databases">
        <title>Plasmids, circular viruses and viroids from rat gut.</title>
        <authorList>
            <person name="Jorgensen T.J."/>
            <person name="Hansen M.A."/>
            <person name="Xu Z."/>
            <person name="Tabak M.A."/>
            <person name="Sorensen S.J."/>
            <person name="Hansen L.H."/>
        </authorList>
    </citation>
    <scope>NUCLEOTIDE SEQUENCE</scope>
    <source>
        <strain evidence="1">RGFK1580</strain>
    </source>
</reference>
<sequence>MFRIRLIWDGVAGTPYYTNLYFSGLVQADIDAIGDNLQNFLFELSGGITELLSVRVEDDVAFVDPGTQAITGFGVAPDFVVPQPASVGEPLPYGVQGLIALNTGTVIGGRRIKGHIFIPGQMEKNSDSAKPSVALLASYQTAAEALIGASDTQLVVNSPKNFDFAVVTSARPSPMWSSLRTRRQQG</sequence>
<evidence type="ECO:0000313" key="1">
    <source>
        <dbReference type="EMBL" id="CRY97486.1"/>
    </source>
</evidence>
<accession>A0A0H5Q625</accession>
<dbReference type="EMBL" id="LN854108">
    <property type="protein sequence ID" value="CRY97486.1"/>
    <property type="molecule type" value="Genomic_DNA"/>
</dbReference>
<protein>
    <submittedName>
        <fullName evidence="1">Uncharacterized protein</fullName>
    </submittedName>
</protein>
<name>A0A0H5Q625_9ZZZZ</name>
<reference evidence="1" key="1">
    <citation type="submission" date="2015-06" db="EMBL/GenBank/DDBJ databases">
        <authorList>
            <person name="Joergensen T."/>
        </authorList>
    </citation>
    <scope>NUCLEOTIDE SEQUENCE</scope>
    <source>
        <strain evidence="1">RGFK1580</strain>
    </source>
</reference>
<dbReference type="AlphaFoldDB" id="A0A0H5Q625"/>
<organism evidence="1">
    <name type="scientific">uncultured prokaryote</name>
    <dbReference type="NCBI Taxonomy" id="198431"/>
    <lineage>
        <taxon>unclassified sequences</taxon>
        <taxon>environmental samples</taxon>
    </lineage>
</organism>
<proteinExistence type="predicted"/>